<feature type="chain" id="PRO_5030793586" evidence="2">
    <location>
        <begin position="22"/>
        <end position="460"/>
    </location>
</feature>
<feature type="domain" description="Serine aminopeptidase S33" evidence="3">
    <location>
        <begin position="192"/>
        <end position="387"/>
    </location>
</feature>
<dbReference type="EMBL" id="JABAIL010000001">
    <property type="protein sequence ID" value="NLR90007.1"/>
    <property type="molecule type" value="Genomic_DNA"/>
</dbReference>
<dbReference type="GO" id="GO:0052689">
    <property type="term" value="F:carboxylic ester hydrolase activity"/>
    <property type="evidence" value="ECO:0007669"/>
    <property type="project" value="TreeGrafter"/>
</dbReference>
<proteinExistence type="predicted"/>
<keyword evidence="5" id="KW-1185">Reference proteome</keyword>
<comment type="caution">
    <text evidence="4">The sequence shown here is derived from an EMBL/GenBank/DDBJ whole genome shotgun (WGS) entry which is preliminary data.</text>
</comment>
<evidence type="ECO:0000256" key="1">
    <source>
        <dbReference type="ARBA" id="ARBA00022801"/>
    </source>
</evidence>
<reference evidence="4 5" key="1">
    <citation type="submission" date="2020-04" db="EMBL/GenBank/DDBJ databases">
        <title>Flammeovirga sp. SR4, a novel species isolated from seawater.</title>
        <authorList>
            <person name="Wang X."/>
        </authorList>
    </citation>
    <scope>NUCLEOTIDE SEQUENCE [LARGE SCALE GENOMIC DNA]</scope>
    <source>
        <strain evidence="4 5">SR4</strain>
    </source>
</reference>
<dbReference type="InterPro" id="IPR029058">
    <property type="entry name" value="AB_hydrolase_fold"/>
</dbReference>
<sequence>MNKNNYFFLLLFFLFSLPTFGQNLAGPWKGTLELPNGKLDIIFKISAQGNNLKGIMDIPAQQVKGVPIHEIRYESPFLFIKLPNLGIEYVGNVIDDENIEGTFKQGGQSFKMPLIKSLKEETPEAKPQEPRPPFTYLSRNIEFYNKKDGIMLSGTFTRPFDVKRYPTVILISGSGPQDRNQNILGHKPFLVLADEFTKKGIAVLRFDDRGVGGSQGTFENATTSDFATDVEAAIEYLLLRNDVDPTHIGLIGHSEGGIVASMVASKNDKVNFMVLMASPGIPCKDLMLHQKEKIEIISGLPKNIVASNQKIFDKAYDMILNNEVPLQDKLSDFFKHQYHNNISDQQVNSIVKSITNPWFIEFIKTNPENYLSKVKAPVYALNGSKDLQVFADENLEGIENSLKKAGNVRYKMEKLEGLNHLFQECETGLPNEYGVLNQTLSPTFMNKVSEWILEEVKTKK</sequence>
<dbReference type="InterPro" id="IPR053145">
    <property type="entry name" value="AB_hydrolase_Est10"/>
</dbReference>
<dbReference type="InterPro" id="IPR002471">
    <property type="entry name" value="Pept_S9_AS"/>
</dbReference>
<name>A0A7X8SH35_9BACT</name>
<evidence type="ECO:0000313" key="5">
    <source>
        <dbReference type="Proteomes" id="UP000585050"/>
    </source>
</evidence>
<dbReference type="GO" id="GO:0006508">
    <property type="term" value="P:proteolysis"/>
    <property type="evidence" value="ECO:0007669"/>
    <property type="project" value="InterPro"/>
</dbReference>
<dbReference type="InterPro" id="IPR022742">
    <property type="entry name" value="Hydrolase_4"/>
</dbReference>
<protein>
    <submittedName>
        <fullName evidence="4">Alpha/beta fold hydrolase</fullName>
    </submittedName>
</protein>
<dbReference type="PROSITE" id="PS00708">
    <property type="entry name" value="PRO_ENDOPEP_SER"/>
    <property type="match status" value="1"/>
</dbReference>
<feature type="signal peptide" evidence="2">
    <location>
        <begin position="1"/>
        <end position="21"/>
    </location>
</feature>
<dbReference type="RefSeq" id="WP_168880689.1">
    <property type="nucleotide sequence ID" value="NZ_JABAIL010000001.1"/>
</dbReference>
<keyword evidence="2" id="KW-0732">Signal</keyword>
<dbReference type="PANTHER" id="PTHR43265:SF1">
    <property type="entry name" value="ESTERASE ESTD"/>
    <property type="match status" value="1"/>
</dbReference>
<organism evidence="4 5">
    <name type="scientific">Flammeovirga agarivorans</name>
    <dbReference type="NCBI Taxonomy" id="2726742"/>
    <lineage>
        <taxon>Bacteria</taxon>
        <taxon>Pseudomonadati</taxon>
        <taxon>Bacteroidota</taxon>
        <taxon>Cytophagia</taxon>
        <taxon>Cytophagales</taxon>
        <taxon>Flammeovirgaceae</taxon>
        <taxon>Flammeovirga</taxon>
    </lineage>
</organism>
<dbReference type="PANTHER" id="PTHR43265">
    <property type="entry name" value="ESTERASE ESTD"/>
    <property type="match status" value="1"/>
</dbReference>
<accession>A0A7X8SH35</accession>
<evidence type="ECO:0000256" key="2">
    <source>
        <dbReference type="SAM" id="SignalP"/>
    </source>
</evidence>
<dbReference type="AlphaFoldDB" id="A0A7X8SH35"/>
<evidence type="ECO:0000313" key="4">
    <source>
        <dbReference type="EMBL" id="NLR90007.1"/>
    </source>
</evidence>
<keyword evidence="1 4" id="KW-0378">Hydrolase</keyword>
<gene>
    <name evidence="4" type="ORF">HGP29_02260</name>
</gene>
<dbReference type="SUPFAM" id="SSF53474">
    <property type="entry name" value="alpha/beta-Hydrolases"/>
    <property type="match status" value="1"/>
</dbReference>
<evidence type="ECO:0000259" key="3">
    <source>
        <dbReference type="Pfam" id="PF12146"/>
    </source>
</evidence>
<dbReference type="Gene3D" id="3.40.50.1820">
    <property type="entry name" value="alpha/beta hydrolase"/>
    <property type="match status" value="1"/>
</dbReference>
<dbReference type="GO" id="GO:0004252">
    <property type="term" value="F:serine-type endopeptidase activity"/>
    <property type="evidence" value="ECO:0007669"/>
    <property type="project" value="InterPro"/>
</dbReference>
<dbReference type="Proteomes" id="UP000585050">
    <property type="component" value="Unassembled WGS sequence"/>
</dbReference>
<dbReference type="Pfam" id="PF12146">
    <property type="entry name" value="Hydrolase_4"/>
    <property type="match status" value="1"/>
</dbReference>